<sequence>MRDKTATFLEYKALLFSIAYNMLGNVDAAEDLVQDTFLKWMETDTIDVRHTKAYLVKIVTNKSINYLHSARQRREEYIGLWLPEPLLNYENPKVESYHALSIGFLILLEKLTPQERAIFLLKEVFAYDYYELAEMFEKTEDNCRQIMKRAKDNLGKDTKRFEVDLKVHEKILHKFLQAISEGSMEELIHTLKEDIVLFADGGGRLFSTNNQRLAAPPKPIYGRENVSKLLLSAVSKLDYINGLEREIIVANGLPSIISYSGGAPFSLISFELEGDQIRNIYLQINPDKLKHFKKT</sequence>
<protein>
    <submittedName>
        <fullName evidence="4">RNA polymerase sigma-70 factor, ECF subfamily</fullName>
    </submittedName>
</protein>
<dbReference type="InterPro" id="IPR052704">
    <property type="entry name" value="ECF_Sigma-70_Domain"/>
</dbReference>
<dbReference type="AlphaFoldDB" id="A0A1N6JYJ1"/>
<name>A0A1N6JYJ1_9BACT</name>
<gene>
    <name evidence="4" type="ORF">SAMN04488055_4709</name>
</gene>
<dbReference type="PANTHER" id="PTHR30173">
    <property type="entry name" value="SIGMA 19 FACTOR"/>
    <property type="match status" value="1"/>
</dbReference>
<dbReference type="SUPFAM" id="SSF88946">
    <property type="entry name" value="Sigma2 domain of RNA polymerase sigma factors"/>
    <property type="match status" value="1"/>
</dbReference>
<evidence type="ECO:0000259" key="2">
    <source>
        <dbReference type="Pfam" id="PF04542"/>
    </source>
</evidence>
<organism evidence="4 5">
    <name type="scientific">Chitinophaga niabensis</name>
    <dbReference type="NCBI Taxonomy" id="536979"/>
    <lineage>
        <taxon>Bacteria</taxon>
        <taxon>Pseudomonadati</taxon>
        <taxon>Bacteroidota</taxon>
        <taxon>Chitinophagia</taxon>
        <taxon>Chitinophagales</taxon>
        <taxon>Chitinophagaceae</taxon>
        <taxon>Chitinophaga</taxon>
    </lineage>
</organism>
<accession>A0A1N6JYJ1</accession>
<comment type="subunit">
    <text evidence="1">Interacts transiently with the RNA polymerase catalytic core formed by RpoA, RpoB, RpoC and RpoZ (2 alpha, 1 beta, 1 beta' and 1 omega subunit) to form the RNA polymerase holoenzyme that can initiate transcription.</text>
</comment>
<dbReference type="Pfam" id="PF08281">
    <property type="entry name" value="Sigma70_r4_2"/>
    <property type="match status" value="1"/>
</dbReference>
<dbReference type="SUPFAM" id="SSF54427">
    <property type="entry name" value="NTF2-like"/>
    <property type="match status" value="1"/>
</dbReference>
<dbReference type="EMBL" id="FSRA01000002">
    <property type="protein sequence ID" value="SIO49415.1"/>
    <property type="molecule type" value="Genomic_DNA"/>
</dbReference>
<feature type="domain" description="RNA polymerase sigma factor 70 region 4 type 2" evidence="3">
    <location>
        <begin position="107"/>
        <end position="153"/>
    </location>
</feature>
<dbReference type="Pfam" id="PF04542">
    <property type="entry name" value="Sigma70_r2"/>
    <property type="match status" value="1"/>
</dbReference>
<dbReference type="OrthoDB" id="3211555at2"/>
<evidence type="ECO:0000313" key="5">
    <source>
        <dbReference type="Proteomes" id="UP000185003"/>
    </source>
</evidence>
<dbReference type="InterPro" id="IPR013324">
    <property type="entry name" value="RNA_pol_sigma_r3/r4-like"/>
</dbReference>
<feature type="domain" description="RNA polymerase sigma-70 region 2" evidence="2">
    <location>
        <begin position="9"/>
        <end position="71"/>
    </location>
</feature>
<dbReference type="Gene3D" id="1.10.1740.10">
    <property type="match status" value="1"/>
</dbReference>
<evidence type="ECO:0000259" key="3">
    <source>
        <dbReference type="Pfam" id="PF08281"/>
    </source>
</evidence>
<dbReference type="NCBIfam" id="TIGR02937">
    <property type="entry name" value="sigma70-ECF"/>
    <property type="match status" value="1"/>
</dbReference>
<keyword evidence="5" id="KW-1185">Reference proteome</keyword>
<evidence type="ECO:0000313" key="4">
    <source>
        <dbReference type="EMBL" id="SIO49415.1"/>
    </source>
</evidence>
<dbReference type="InterPro" id="IPR007627">
    <property type="entry name" value="RNA_pol_sigma70_r2"/>
</dbReference>
<dbReference type="Gene3D" id="1.10.10.10">
    <property type="entry name" value="Winged helix-like DNA-binding domain superfamily/Winged helix DNA-binding domain"/>
    <property type="match status" value="1"/>
</dbReference>
<dbReference type="RefSeq" id="WP_074242019.1">
    <property type="nucleotide sequence ID" value="NZ_FSRA01000002.1"/>
</dbReference>
<dbReference type="Proteomes" id="UP000185003">
    <property type="component" value="Unassembled WGS sequence"/>
</dbReference>
<dbReference type="InterPro" id="IPR013249">
    <property type="entry name" value="RNA_pol_sigma70_r4_t2"/>
</dbReference>
<dbReference type="SUPFAM" id="SSF88659">
    <property type="entry name" value="Sigma3 and sigma4 domains of RNA polymerase sigma factors"/>
    <property type="match status" value="1"/>
</dbReference>
<evidence type="ECO:0000256" key="1">
    <source>
        <dbReference type="ARBA" id="ARBA00011344"/>
    </source>
</evidence>
<dbReference type="InterPro" id="IPR014284">
    <property type="entry name" value="RNA_pol_sigma-70_dom"/>
</dbReference>
<dbReference type="InterPro" id="IPR032710">
    <property type="entry name" value="NTF2-like_dom_sf"/>
</dbReference>
<dbReference type="InterPro" id="IPR036388">
    <property type="entry name" value="WH-like_DNA-bd_sf"/>
</dbReference>
<dbReference type="GO" id="GO:0003677">
    <property type="term" value="F:DNA binding"/>
    <property type="evidence" value="ECO:0007669"/>
    <property type="project" value="InterPro"/>
</dbReference>
<dbReference type="GO" id="GO:0006352">
    <property type="term" value="P:DNA-templated transcription initiation"/>
    <property type="evidence" value="ECO:0007669"/>
    <property type="project" value="InterPro"/>
</dbReference>
<dbReference type="PANTHER" id="PTHR30173:SF36">
    <property type="entry name" value="ECF RNA POLYMERASE SIGMA FACTOR SIGJ"/>
    <property type="match status" value="1"/>
</dbReference>
<dbReference type="InterPro" id="IPR013325">
    <property type="entry name" value="RNA_pol_sigma_r2"/>
</dbReference>
<proteinExistence type="predicted"/>
<dbReference type="GO" id="GO:0016987">
    <property type="term" value="F:sigma factor activity"/>
    <property type="evidence" value="ECO:0007669"/>
    <property type="project" value="InterPro"/>
</dbReference>
<reference evidence="4 5" key="1">
    <citation type="submission" date="2016-11" db="EMBL/GenBank/DDBJ databases">
        <authorList>
            <person name="Jaros S."/>
            <person name="Januszkiewicz K."/>
            <person name="Wedrychowicz H."/>
        </authorList>
    </citation>
    <scope>NUCLEOTIDE SEQUENCE [LARGE SCALE GENOMIC DNA]</scope>
    <source>
        <strain evidence="4 5">DSM 24787</strain>
    </source>
</reference>
<dbReference type="STRING" id="536979.SAMN04488055_4709"/>